<dbReference type="Gene3D" id="3.20.110.10">
    <property type="entry name" value="Glycoside hydrolase 38, N terminal domain"/>
    <property type="match status" value="1"/>
</dbReference>
<proteinExistence type="inferred from homology"/>
<evidence type="ECO:0000256" key="3">
    <source>
        <dbReference type="ARBA" id="ARBA00022801"/>
    </source>
</evidence>
<dbReference type="InterPro" id="IPR028995">
    <property type="entry name" value="Glyco_hydro_57/38_cen_sf"/>
</dbReference>
<keyword evidence="2" id="KW-0479">Metal-binding</keyword>
<dbReference type="PANTHER" id="PTHR46017:SF1">
    <property type="entry name" value="ALPHA-MANNOSIDASE 2C1"/>
    <property type="match status" value="1"/>
</dbReference>
<comment type="caution">
    <text evidence="6">The sequence shown here is derived from an EMBL/GenBank/DDBJ whole genome shotgun (WGS) entry which is preliminary data.</text>
</comment>
<dbReference type="InterPro" id="IPR037094">
    <property type="entry name" value="Glyco_hydro_38_cen_sf"/>
</dbReference>
<evidence type="ECO:0000313" key="7">
    <source>
        <dbReference type="Proteomes" id="UP000598426"/>
    </source>
</evidence>
<dbReference type="SMART" id="SM00872">
    <property type="entry name" value="Alpha-mann_mid"/>
    <property type="match status" value="1"/>
</dbReference>
<dbReference type="InterPro" id="IPR011330">
    <property type="entry name" value="Glyco_hydro/deAcase_b/a-brl"/>
</dbReference>
<dbReference type="InterPro" id="IPR011682">
    <property type="entry name" value="Glyco_hydro_38_C"/>
</dbReference>
<accession>A0ABR8NST7</accession>
<sequence>MHDNRLIVEGRLERFIAEFLTPAVYRRVSPLRVEAWEVPDEPVAAAVAFAAEYAPIALPYAWGRPWGTVWFHATGVVPVDWFDEQGRLPEATRLEVVVDLGFFGDRPGFQAEGLAYRADGSIIKAVSPRASYLPWAGDAGTAVDVYVEAAANPDVAGDYDFLPTPLGLKATAGDAPLYTAKQFAVALLDENVWELARDVWTLDGLMRELSVESPRRAAILRGFERMLDIADPLDLAGTAIAARGILAPLLASPAHATAHDVVAIGHAHIDSAWLWPFRETIRKCARTFSNVIALMDEYPEFRFACSSAQQLKWMKDHYPALYVRIKEKVASGQFIPVGGMWVEPDINMPGGEAMARQFVAGKRFFLEEFGVDTQEVWVPDTFGYSAALPQIIAASGSKWFVTQKISWNQTNQMPHHTFLWEGIDGTRVLTHFPSADTYISELSGAELAHAERSFREAGASTVSLVPFGWGDGGGGPTREMIAAAARLRSLEGSPTVTIDSPQRFFERVEDEYPEPPVWSGELYLELHRGSLTSQHHTKQGNRRGEHLLREAELWSATAAVREGVAYPYDELETSWHTLLLNQFHDVLPGCSIAWVFEDVARENAALTERLERIVTASATALVGEGDRTLVLNARPQSAAGVSALSIGGLDAAAAPATAVEHDGVVVLDNGQVRAVVDERGLLVSLVDTRTGRDAIAPGAAGNLLQLHRDIPNKWDAWDIDEHYRRVVEDLDHADAISVVADGDEAAVVVERSFGASRIVQTLRLRRGAEALELHQDVDWHETRRLLKLAFPLDVHADRSAAETQFGHVFRPTHTNTSWDAARFEICAHRWIHVAEPGYGVAIANESSYGHDVTRDTRTDGGTTTTVRVSLLRAPVFPDPEADQGHHDLTVSIRPGAGIRDAIDEGYRLNLAERTVRGGRDVAPLVRVSHPAVRVESVKLAEDRSGDVVVRLYESEGARASVDVAFDIDGATATAVVDLLERELDAPAGSVLTAERAQLVLRPFQLITLRIRREVTAAAAE</sequence>
<evidence type="ECO:0000256" key="1">
    <source>
        <dbReference type="ARBA" id="ARBA00009792"/>
    </source>
</evidence>
<keyword evidence="4" id="KW-0326">Glycosidase</keyword>
<dbReference type="SUPFAM" id="SSF88688">
    <property type="entry name" value="Families 57/38 glycoside transferase middle domain"/>
    <property type="match status" value="1"/>
</dbReference>
<reference evidence="6 7" key="1">
    <citation type="submission" date="2020-09" db="EMBL/GenBank/DDBJ databases">
        <title>Isolation and identification of active actinomycetes.</title>
        <authorList>
            <person name="Li X."/>
        </authorList>
    </citation>
    <scope>NUCLEOTIDE SEQUENCE [LARGE SCALE GENOMIC DNA]</scope>
    <source>
        <strain evidence="6 7">NEAU-LLC</strain>
    </source>
</reference>
<dbReference type="Proteomes" id="UP000598426">
    <property type="component" value="Unassembled WGS sequence"/>
</dbReference>
<comment type="similarity">
    <text evidence="1">Belongs to the glycosyl hydrolase 38 family.</text>
</comment>
<dbReference type="PANTHER" id="PTHR46017">
    <property type="entry name" value="ALPHA-MANNOSIDASE 2C1"/>
    <property type="match status" value="1"/>
</dbReference>
<dbReference type="Pfam" id="PF09261">
    <property type="entry name" value="Alpha-mann_mid"/>
    <property type="match status" value="1"/>
</dbReference>
<gene>
    <name evidence="6" type="ORF">IF188_10370</name>
</gene>
<evidence type="ECO:0000256" key="2">
    <source>
        <dbReference type="ARBA" id="ARBA00022723"/>
    </source>
</evidence>
<evidence type="ECO:0000256" key="4">
    <source>
        <dbReference type="ARBA" id="ARBA00023295"/>
    </source>
</evidence>
<dbReference type="InterPro" id="IPR027291">
    <property type="entry name" value="Glyco_hydro_38_N_sf"/>
</dbReference>
<dbReference type="SUPFAM" id="SSF74650">
    <property type="entry name" value="Galactose mutarotase-like"/>
    <property type="match status" value="1"/>
</dbReference>
<dbReference type="EMBL" id="JACXZS010000006">
    <property type="protein sequence ID" value="MBD3942101.1"/>
    <property type="molecule type" value="Genomic_DNA"/>
</dbReference>
<dbReference type="InterPro" id="IPR054723">
    <property type="entry name" value="Ams1-like_N"/>
</dbReference>
<keyword evidence="7" id="KW-1185">Reference proteome</keyword>
<keyword evidence="3" id="KW-0378">Hydrolase</keyword>
<dbReference type="Pfam" id="PF22907">
    <property type="entry name" value="Ams1-like_1st"/>
    <property type="match status" value="1"/>
</dbReference>
<dbReference type="Gene3D" id="1.20.1270.50">
    <property type="entry name" value="Glycoside hydrolase family 38, central domain"/>
    <property type="match status" value="1"/>
</dbReference>
<name>A0ABR8NST7_9MICO</name>
<dbReference type="InterPro" id="IPR000602">
    <property type="entry name" value="Glyco_hydro_38_N"/>
</dbReference>
<dbReference type="SUPFAM" id="SSF88713">
    <property type="entry name" value="Glycoside hydrolase/deacetylase"/>
    <property type="match status" value="1"/>
</dbReference>
<dbReference type="InterPro" id="IPR015341">
    <property type="entry name" value="Glyco_hydro_38_cen"/>
</dbReference>
<dbReference type="Pfam" id="PF07748">
    <property type="entry name" value="Glyco_hydro_38C"/>
    <property type="match status" value="1"/>
</dbReference>
<dbReference type="InterPro" id="IPR041147">
    <property type="entry name" value="GH38_C"/>
</dbReference>
<evidence type="ECO:0000313" key="6">
    <source>
        <dbReference type="EMBL" id="MBD3942101.1"/>
    </source>
</evidence>
<dbReference type="RefSeq" id="WP_191171732.1">
    <property type="nucleotide sequence ID" value="NZ_JACXZS010000006.1"/>
</dbReference>
<dbReference type="Pfam" id="PF01074">
    <property type="entry name" value="Glyco_hydro_38N"/>
    <property type="match status" value="1"/>
</dbReference>
<evidence type="ECO:0000259" key="5">
    <source>
        <dbReference type="SMART" id="SM00872"/>
    </source>
</evidence>
<dbReference type="CDD" id="cd10789">
    <property type="entry name" value="GH38N_AMII_ER_cytosolic"/>
    <property type="match status" value="1"/>
</dbReference>
<dbReference type="InterPro" id="IPR011013">
    <property type="entry name" value="Gal_mutarotase_sf_dom"/>
</dbReference>
<dbReference type="Pfam" id="PF17677">
    <property type="entry name" value="Glyco_hydro38C2"/>
    <property type="match status" value="1"/>
</dbReference>
<organism evidence="6 7">
    <name type="scientific">Microbacterium helvum</name>
    <dbReference type="NCBI Taxonomy" id="2773713"/>
    <lineage>
        <taxon>Bacteria</taxon>
        <taxon>Bacillati</taxon>
        <taxon>Actinomycetota</taxon>
        <taxon>Actinomycetes</taxon>
        <taxon>Micrococcales</taxon>
        <taxon>Microbacteriaceae</taxon>
        <taxon>Microbacterium</taxon>
    </lineage>
</organism>
<dbReference type="Gene3D" id="2.70.98.30">
    <property type="entry name" value="Golgi alpha-mannosidase II, domain 4"/>
    <property type="match status" value="1"/>
</dbReference>
<feature type="domain" description="Glycoside hydrolase family 38 central" evidence="5">
    <location>
        <begin position="525"/>
        <end position="603"/>
    </location>
</feature>
<protein>
    <submittedName>
        <fullName evidence="6">Alpha-mannosidase</fullName>
    </submittedName>
</protein>